<keyword evidence="2" id="KW-1133">Transmembrane helix</keyword>
<dbReference type="EMBL" id="QDKL01000004">
    <property type="protein sequence ID" value="RZF20360.1"/>
    <property type="molecule type" value="Genomic_DNA"/>
</dbReference>
<organism evidence="3 4">
    <name type="scientific">Halobacteriovorax vibrionivorans</name>
    <dbReference type="NCBI Taxonomy" id="2152716"/>
    <lineage>
        <taxon>Bacteria</taxon>
        <taxon>Pseudomonadati</taxon>
        <taxon>Bdellovibrionota</taxon>
        <taxon>Bacteriovoracia</taxon>
        <taxon>Bacteriovoracales</taxon>
        <taxon>Halobacteriovoraceae</taxon>
        <taxon>Halobacteriovorax</taxon>
    </lineage>
</organism>
<evidence type="ECO:0000256" key="1">
    <source>
        <dbReference type="SAM" id="Coils"/>
    </source>
</evidence>
<evidence type="ECO:0000313" key="4">
    <source>
        <dbReference type="Proteomes" id="UP000443582"/>
    </source>
</evidence>
<comment type="caution">
    <text evidence="3">The sequence shown here is derived from an EMBL/GenBank/DDBJ whole genome shotgun (WGS) entry which is preliminary data.</text>
</comment>
<gene>
    <name evidence="3" type="ORF">DAY19_14445</name>
</gene>
<reference evidence="4" key="1">
    <citation type="journal article" date="2019" name="Int. J. Syst. Evol. Microbiol.">
        <title>Halobacteriovorax valvorus sp. nov., a novel prokaryotic predator isolated from coastal seawater of China.</title>
        <authorList>
            <person name="Chen M.-X."/>
        </authorList>
    </citation>
    <scope>NUCLEOTIDE SEQUENCE [LARGE SCALE GENOMIC DNA]</scope>
    <source>
        <strain evidence="4">BL9</strain>
    </source>
</reference>
<keyword evidence="4" id="KW-1185">Reference proteome</keyword>
<feature type="transmembrane region" description="Helical" evidence="2">
    <location>
        <begin position="209"/>
        <end position="234"/>
    </location>
</feature>
<evidence type="ECO:0000256" key="2">
    <source>
        <dbReference type="SAM" id="Phobius"/>
    </source>
</evidence>
<keyword evidence="2" id="KW-0812">Transmembrane</keyword>
<name>A0ABY0ICZ0_9BACT</name>
<accession>A0ABY0ICZ0</accession>
<dbReference type="Proteomes" id="UP000443582">
    <property type="component" value="Unassembled WGS sequence"/>
</dbReference>
<sequence>MHKLKTLINFNFLILSLCVLFWTHGVFAYGEDYDRGEHHQSNENKIEELQESINTLSKQIENSDQDESGETPNLKDLSEKLKASELSTNGSKALPQGLGTTGISKTNPAQMRMAIKMINSQFKYMPGDEIAQMIHSSLEGKPMAGFLINSERLTSFLIGMVKDEKALLYLFELTQDKKVMKLAFFTIIGLIIINFFLRRKIIKKDDFILTRFVKGLLFFVISTGLKVGILYFLYKDYLGPTVDIFVERVL</sequence>
<evidence type="ECO:0000313" key="3">
    <source>
        <dbReference type="EMBL" id="RZF20360.1"/>
    </source>
</evidence>
<keyword evidence="2" id="KW-0472">Membrane</keyword>
<protein>
    <submittedName>
        <fullName evidence="3">Uncharacterized protein</fullName>
    </submittedName>
</protein>
<feature type="coiled-coil region" evidence="1">
    <location>
        <begin position="39"/>
        <end position="66"/>
    </location>
</feature>
<feature type="transmembrane region" description="Helical" evidence="2">
    <location>
        <begin position="179"/>
        <end position="197"/>
    </location>
</feature>
<keyword evidence="1" id="KW-0175">Coiled coil</keyword>
<dbReference type="RefSeq" id="WP_115363758.1">
    <property type="nucleotide sequence ID" value="NZ_QDKL01000004.1"/>
</dbReference>
<proteinExistence type="predicted"/>